<dbReference type="InterPro" id="IPR013126">
    <property type="entry name" value="Hsp_70_fam"/>
</dbReference>
<dbReference type="InterPro" id="IPR042054">
    <property type="entry name" value="YegD-like"/>
</dbReference>
<dbReference type="InterPro" id="IPR043129">
    <property type="entry name" value="ATPase_NBD"/>
</dbReference>
<keyword evidence="2" id="KW-0547">Nucleotide-binding</keyword>
<dbReference type="Pfam" id="PF00012">
    <property type="entry name" value="HSP70"/>
    <property type="match status" value="2"/>
</dbReference>
<evidence type="ECO:0000313" key="4">
    <source>
        <dbReference type="EMBL" id="UYQ72130.1"/>
    </source>
</evidence>
<evidence type="ECO:0000256" key="3">
    <source>
        <dbReference type="ARBA" id="ARBA00022840"/>
    </source>
</evidence>
<dbReference type="Gene3D" id="3.30.420.40">
    <property type="match status" value="3"/>
</dbReference>
<organism evidence="4 5">
    <name type="scientific">Pelagibacterium flavum</name>
    <dbReference type="NCBI Taxonomy" id="2984530"/>
    <lineage>
        <taxon>Bacteria</taxon>
        <taxon>Pseudomonadati</taxon>
        <taxon>Pseudomonadota</taxon>
        <taxon>Alphaproteobacteria</taxon>
        <taxon>Hyphomicrobiales</taxon>
        <taxon>Devosiaceae</taxon>
        <taxon>Pelagibacterium</taxon>
    </lineage>
</organism>
<dbReference type="Gene3D" id="3.90.640.10">
    <property type="entry name" value="Actin, Chain A, domain 4"/>
    <property type="match status" value="1"/>
</dbReference>
<dbReference type="PANTHER" id="PTHR19375">
    <property type="entry name" value="HEAT SHOCK PROTEIN 70KDA"/>
    <property type="match status" value="1"/>
</dbReference>
<comment type="similarity">
    <text evidence="1">Belongs to the heat shock protein 70 family.</text>
</comment>
<dbReference type="SUPFAM" id="SSF53067">
    <property type="entry name" value="Actin-like ATPase domain"/>
    <property type="match status" value="2"/>
</dbReference>
<protein>
    <submittedName>
        <fullName evidence="4">Hsp70 family protein</fullName>
    </submittedName>
</protein>
<name>A0ABY6ING4_9HYPH</name>
<evidence type="ECO:0000256" key="2">
    <source>
        <dbReference type="ARBA" id="ARBA00022741"/>
    </source>
</evidence>
<dbReference type="Proteomes" id="UP001163882">
    <property type="component" value="Chromosome"/>
</dbReference>
<dbReference type="RefSeq" id="WP_264225770.1">
    <property type="nucleotide sequence ID" value="NZ_CP107716.1"/>
</dbReference>
<gene>
    <name evidence="4" type="ORF">OF122_19185</name>
</gene>
<accession>A0ABY6ING4</accession>
<dbReference type="PROSITE" id="PS00329">
    <property type="entry name" value="HSP70_2"/>
    <property type="match status" value="1"/>
</dbReference>
<dbReference type="CDD" id="cd10231">
    <property type="entry name" value="ASKHA_NBD_HSP70_YegD-like"/>
    <property type="match status" value="1"/>
</dbReference>
<evidence type="ECO:0000256" key="1">
    <source>
        <dbReference type="ARBA" id="ARBA00007381"/>
    </source>
</evidence>
<reference evidence="4" key="1">
    <citation type="submission" date="2022-10" db="EMBL/GenBank/DDBJ databases">
        <title>YIM 151497 complete genome.</title>
        <authorList>
            <person name="Chen X."/>
        </authorList>
    </citation>
    <scope>NUCLEOTIDE SEQUENCE</scope>
    <source>
        <strain evidence="4">YIM 151497</strain>
    </source>
</reference>
<proteinExistence type="inferred from homology"/>
<keyword evidence="5" id="KW-1185">Reference proteome</keyword>
<keyword evidence="3" id="KW-0067">ATP-binding</keyword>
<dbReference type="EMBL" id="CP107716">
    <property type="protein sequence ID" value="UYQ72130.1"/>
    <property type="molecule type" value="Genomic_DNA"/>
</dbReference>
<evidence type="ECO:0000313" key="5">
    <source>
        <dbReference type="Proteomes" id="UP001163882"/>
    </source>
</evidence>
<dbReference type="InterPro" id="IPR018181">
    <property type="entry name" value="Heat_shock_70_CS"/>
</dbReference>
<sequence length="419" mass="45878">MSSLYCGVDFGTTNSTIGVVQPDGAPVLIPVEGDEVTLPSALFFSFEDQSTHFGRSAVHEYMDGAEGRFMRALKSVLGTQLMEETTQIGRERIGFEGLIGRFLSHLRDRLTAHTGAMPEHVVLGRPVYFVDGDQSADRAAQNQLEAAARGVGFSHVEFQFEPVAAALHFERTLEAEALALVVDIGGGTSDFSVLRLSPERRASADRRQDILSTTGVHVGGTDFDRQLNIFKVMPEMGSGTMTRDGKREMPRWYFHDMATWHKINQLYRPEILRDIRELQREAEEPEKLERFRHLLVHRSGHRLAGQVEKAKIALTDTPMVDITLDEPGLSLAIATTRAEFEAASAGLTEKIGAVLDDALMAAGVNAEAIETVILTGGGAQVRQVRALVDTRFAHAHIAQSDRFGAVGLGLAVDAARRFA</sequence>